<reference evidence="2 3" key="1">
    <citation type="submission" date="2014-07" db="EMBL/GenBank/DDBJ databases">
        <title>Methanogenic archaea and the global carbon cycle.</title>
        <authorList>
            <person name="Henriksen J.R."/>
            <person name="Luke J."/>
            <person name="Reinhart S."/>
            <person name="Benedict M.N."/>
            <person name="Youngblut N.D."/>
            <person name="Metcalf M.E."/>
            <person name="Whitaker R.J."/>
            <person name="Metcalf W.W."/>
        </authorList>
    </citation>
    <scope>NUCLEOTIDE SEQUENCE [LARGE SCALE GENOMIC DNA]</scope>
    <source>
        <strain evidence="2 3">Z-7289</strain>
    </source>
</reference>
<dbReference type="RefSeq" id="WP_157197044.1">
    <property type="nucleotide sequence ID" value="NZ_CP009515.1"/>
</dbReference>
<dbReference type="KEGG" id="mls:MSLAZ_0378"/>
<sequence>MENSGPASGNLPEDLTEGEITSNNDGKYRDGVVDNLDYFLNPGYPAGFVCATENQTACDNPTLNRLFNNYYQ</sequence>
<dbReference type="OrthoDB" id="137324at2157"/>
<evidence type="ECO:0000313" key="2">
    <source>
        <dbReference type="EMBL" id="AKB73639.1"/>
    </source>
</evidence>
<organism evidence="2 3">
    <name type="scientific">Methanosarcina lacustris Z-7289</name>
    <dbReference type="NCBI Taxonomy" id="1434111"/>
    <lineage>
        <taxon>Archaea</taxon>
        <taxon>Methanobacteriati</taxon>
        <taxon>Methanobacteriota</taxon>
        <taxon>Stenosarchaea group</taxon>
        <taxon>Methanomicrobia</taxon>
        <taxon>Methanosarcinales</taxon>
        <taxon>Methanosarcinaceae</taxon>
        <taxon>Methanosarcina</taxon>
    </lineage>
</organism>
<dbReference type="EMBL" id="CP009515">
    <property type="protein sequence ID" value="AKB73639.1"/>
    <property type="molecule type" value="Genomic_DNA"/>
</dbReference>
<dbReference type="GeneID" id="24805064"/>
<evidence type="ECO:0000313" key="3">
    <source>
        <dbReference type="Proteomes" id="UP000033072"/>
    </source>
</evidence>
<dbReference type="HOGENOM" id="CLU_2712845_0_0_2"/>
<evidence type="ECO:0000256" key="1">
    <source>
        <dbReference type="SAM" id="MobiDB-lite"/>
    </source>
</evidence>
<name>A0A0E3RZC4_9EURY</name>
<gene>
    <name evidence="2" type="ORF">MSLAZ_0378</name>
</gene>
<protein>
    <submittedName>
        <fullName evidence="2">Uncharacterized protein</fullName>
    </submittedName>
</protein>
<dbReference type="AlphaFoldDB" id="A0A0E3RZC4"/>
<keyword evidence="3" id="KW-1185">Reference proteome</keyword>
<accession>A0A0E3RZC4</accession>
<proteinExistence type="predicted"/>
<dbReference type="Proteomes" id="UP000033072">
    <property type="component" value="Chromosome"/>
</dbReference>
<dbReference type="PATRIC" id="fig|1434111.4.peg.479"/>
<feature type="region of interest" description="Disordered" evidence="1">
    <location>
        <begin position="1"/>
        <end position="29"/>
    </location>
</feature>